<reference evidence="3" key="1">
    <citation type="journal article" date="2014" name="Science">
        <title>Ancient hybridizations among the ancestral genomes of bread wheat.</title>
        <authorList>
            <consortium name="International Wheat Genome Sequencing Consortium,"/>
            <person name="Marcussen T."/>
            <person name="Sandve S.R."/>
            <person name="Heier L."/>
            <person name="Spannagl M."/>
            <person name="Pfeifer M."/>
            <person name="Jakobsen K.S."/>
            <person name="Wulff B.B."/>
            <person name="Steuernagel B."/>
            <person name="Mayer K.F."/>
            <person name="Olsen O.A."/>
        </authorList>
    </citation>
    <scope>NUCLEOTIDE SEQUENCE [LARGE SCALE GENOMIC DNA]</scope>
    <source>
        <strain evidence="3">cv. AL8/78</strain>
    </source>
</reference>
<keyword evidence="3" id="KW-1185">Reference proteome</keyword>
<feature type="compositionally biased region" description="Polar residues" evidence="1">
    <location>
        <begin position="164"/>
        <end position="180"/>
    </location>
</feature>
<feature type="region of interest" description="Disordered" evidence="1">
    <location>
        <begin position="147"/>
        <end position="180"/>
    </location>
</feature>
<dbReference type="AlphaFoldDB" id="A0A453S625"/>
<dbReference type="Gramene" id="AET7Gv20830300.14">
    <property type="protein sequence ID" value="AET7Gv20830300.14"/>
    <property type="gene ID" value="AET7Gv20830300"/>
</dbReference>
<dbReference type="EnsemblPlants" id="AET7Gv20830300.14">
    <property type="protein sequence ID" value="AET7Gv20830300.14"/>
    <property type="gene ID" value="AET7Gv20830300"/>
</dbReference>
<sequence>KYLLPLPHPAALLRAAAASAPPSSRPQPRLRRLHHLLLPCLSSSPPSPSVLNRRSRGRCRTARWWARASSVLPAAPSHRAPSCRRSPPHAATSVFFAAVEAQLGPGEPASGGASAPASSPWYPLFSNPLFQISLLLFLMCSLPDEQRGTNQDGSKLPTALLPWTSPSPATKDGTTLSSAQ</sequence>
<organism evidence="2 3">
    <name type="scientific">Aegilops tauschii subsp. strangulata</name>
    <name type="common">Goatgrass</name>
    <dbReference type="NCBI Taxonomy" id="200361"/>
    <lineage>
        <taxon>Eukaryota</taxon>
        <taxon>Viridiplantae</taxon>
        <taxon>Streptophyta</taxon>
        <taxon>Embryophyta</taxon>
        <taxon>Tracheophyta</taxon>
        <taxon>Spermatophyta</taxon>
        <taxon>Magnoliopsida</taxon>
        <taxon>Liliopsida</taxon>
        <taxon>Poales</taxon>
        <taxon>Poaceae</taxon>
        <taxon>BOP clade</taxon>
        <taxon>Pooideae</taxon>
        <taxon>Triticodae</taxon>
        <taxon>Triticeae</taxon>
        <taxon>Triticinae</taxon>
        <taxon>Aegilops</taxon>
    </lineage>
</organism>
<dbReference type="Proteomes" id="UP000015105">
    <property type="component" value="Chromosome 7D"/>
</dbReference>
<protein>
    <submittedName>
        <fullName evidence="2">Uncharacterized protein</fullName>
    </submittedName>
</protein>
<reference evidence="2" key="5">
    <citation type="journal article" date="2021" name="G3 (Bethesda)">
        <title>Aegilops tauschii genome assembly Aet v5.0 features greater sequence contiguity and improved annotation.</title>
        <authorList>
            <person name="Wang L."/>
            <person name="Zhu T."/>
            <person name="Rodriguez J.C."/>
            <person name="Deal K.R."/>
            <person name="Dubcovsky J."/>
            <person name="McGuire P.E."/>
            <person name="Lux T."/>
            <person name="Spannagl M."/>
            <person name="Mayer K.F.X."/>
            <person name="Baldrich P."/>
            <person name="Meyers B.C."/>
            <person name="Huo N."/>
            <person name="Gu Y.Q."/>
            <person name="Zhou H."/>
            <person name="Devos K.M."/>
            <person name="Bennetzen J.L."/>
            <person name="Unver T."/>
            <person name="Budak H."/>
            <person name="Gulick P.J."/>
            <person name="Galiba G."/>
            <person name="Kalapos B."/>
            <person name="Nelson D.R."/>
            <person name="Li P."/>
            <person name="You F.M."/>
            <person name="Luo M.C."/>
            <person name="Dvorak J."/>
        </authorList>
    </citation>
    <scope>NUCLEOTIDE SEQUENCE [LARGE SCALE GENOMIC DNA]</scope>
    <source>
        <strain evidence="2">cv. AL8/78</strain>
    </source>
</reference>
<reference evidence="2" key="4">
    <citation type="submission" date="2019-03" db="UniProtKB">
        <authorList>
            <consortium name="EnsemblPlants"/>
        </authorList>
    </citation>
    <scope>IDENTIFICATION</scope>
</reference>
<accession>A0A453S625</accession>
<evidence type="ECO:0000256" key="1">
    <source>
        <dbReference type="SAM" id="MobiDB-lite"/>
    </source>
</evidence>
<evidence type="ECO:0000313" key="2">
    <source>
        <dbReference type="EnsemblPlants" id="AET7Gv20830300.14"/>
    </source>
</evidence>
<reference evidence="3" key="2">
    <citation type="journal article" date="2017" name="Nat. Plants">
        <title>The Aegilops tauschii genome reveals multiple impacts of transposons.</title>
        <authorList>
            <person name="Zhao G."/>
            <person name="Zou C."/>
            <person name="Li K."/>
            <person name="Wang K."/>
            <person name="Li T."/>
            <person name="Gao L."/>
            <person name="Zhang X."/>
            <person name="Wang H."/>
            <person name="Yang Z."/>
            <person name="Liu X."/>
            <person name="Jiang W."/>
            <person name="Mao L."/>
            <person name="Kong X."/>
            <person name="Jiao Y."/>
            <person name="Jia J."/>
        </authorList>
    </citation>
    <scope>NUCLEOTIDE SEQUENCE [LARGE SCALE GENOMIC DNA]</scope>
    <source>
        <strain evidence="3">cv. AL8/78</strain>
    </source>
</reference>
<name>A0A453S625_AEGTS</name>
<evidence type="ECO:0000313" key="3">
    <source>
        <dbReference type="Proteomes" id="UP000015105"/>
    </source>
</evidence>
<reference evidence="2" key="3">
    <citation type="journal article" date="2017" name="Nature">
        <title>Genome sequence of the progenitor of the wheat D genome Aegilops tauschii.</title>
        <authorList>
            <person name="Luo M.C."/>
            <person name="Gu Y.Q."/>
            <person name="Puiu D."/>
            <person name="Wang H."/>
            <person name="Twardziok S.O."/>
            <person name="Deal K.R."/>
            <person name="Huo N."/>
            <person name="Zhu T."/>
            <person name="Wang L."/>
            <person name="Wang Y."/>
            <person name="McGuire P.E."/>
            <person name="Liu S."/>
            <person name="Long H."/>
            <person name="Ramasamy R.K."/>
            <person name="Rodriguez J.C."/>
            <person name="Van S.L."/>
            <person name="Yuan L."/>
            <person name="Wang Z."/>
            <person name="Xia Z."/>
            <person name="Xiao L."/>
            <person name="Anderson O.D."/>
            <person name="Ouyang S."/>
            <person name="Liang Y."/>
            <person name="Zimin A.V."/>
            <person name="Pertea G."/>
            <person name="Qi P."/>
            <person name="Bennetzen J.L."/>
            <person name="Dai X."/>
            <person name="Dawson M.W."/>
            <person name="Muller H.G."/>
            <person name="Kugler K."/>
            <person name="Rivarola-Duarte L."/>
            <person name="Spannagl M."/>
            <person name="Mayer K.F.X."/>
            <person name="Lu F.H."/>
            <person name="Bevan M.W."/>
            <person name="Leroy P."/>
            <person name="Li P."/>
            <person name="You F.M."/>
            <person name="Sun Q."/>
            <person name="Liu Z."/>
            <person name="Lyons E."/>
            <person name="Wicker T."/>
            <person name="Salzberg S.L."/>
            <person name="Devos K.M."/>
            <person name="Dvorak J."/>
        </authorList>
    </citation>
    <scope>NUCLEOTIDE SEQUENCE [LARGE SCALE GENOMIC DNA]</scope>
    <source>
        <strain evidence="2">cv. AL8/78</strain>
    </source>
</reference>
<proteinExistence type="predicted"/>